<evidence type="ECO:0000256" key="1">
    <source>
        <dbReference type="SAM" id="MobiDB-lite"/>
    </source>
</evidence>
<dbReference type="AlphaFoldDB" id="A0AAV3R611"/>
<name>A0AAV3R611_LITER</name>
<feature type="compositionally biased region" description="Polar residues" evidence="1">
    <location>
        <begin position="64"/>
        <end position="86"/>
    </location>
</feature>
<gene>
    <name evidence="2" type="ORF">LIER_24881</name>
</gene>
<feature type="region of interest" description="Disordered" evidence="1">
    <location>
        <begin position="50"/>
        <end position="90"/>
    </location>
</feature>
<feature type="compositionally biased region" description="Polar residues" evidence="1">
    <location>
        <begin position="514"/>
        <end position="537"/>
    </location>
</feature>
<sequence>MAMKSDFAQKLLTDLRRRKEQIAVAGNSGNTNSKSLDAYGRSAQTFRGSGQTKALDSIGKKGGNSLQSSARGNRSFNHEASSSNQIVPYGKGKIPDERSDLSMIFSLAFGNGSKVDISGNSALIKFLNQIGTRPLDIKAKKKTDIGMGSQLSSTPISSSFHITEISKGVEKLKQVIKAYPNGLDLNGRSTQAGRELLKGAMDLEQSLRMLVNLQEASDQKSNSQRKVKIRLLDEDEEDGDGRKAIIQADPKKQVDRPRFSFDKPSNKNSQGNKDSSANNYIKKHLMALTLPDETPKSDRKIETTISASANMKARHKRSVSVPEFRKPMLPETRNQPVSPFPTQEKGRISNVIAKLMGLEALPQNENKHTEKELSSKTNEGLVSKTNLRDVERRPTIIDKRVSENKSVEPLSKGFRSALESSIFSPFAAPTEERIVYNEHKKPHNLQAPAKNYAAALIGRESTANTTERKPRHSIGPSVQFSSGYCANYQGQVSEAKGKEDKEKIRETKKLILSTEPQNQVHQKNTSKSADNCESQGAKTIGKASETGIRSTSRIQTGKQQNPYSNREMQHLKRPKEIERQEDKSQVQKRKQYLERQKLLAGGRKISPTESAISSETNNLYRSSRNTQPNLGQEEQKESKFLRPSGTLMPAKDLSHNRDHEKNVQQETLSKATFTLIPPKELSRHGDHENNVQQDTPSKLSVIQRTTDDGNTCMGGTKDKLDSVLNGKGKENVASPIDQPLVIHEIIKESRNKIDEEGTKLHKYQQYIEPEVADDHPKKSIDQPLNVKVTTHIEAIESTKLCSLEEEGELQEISKKFPSNVKDLEIEAGVAFNDNCHEGQPAVSEYIELKQEKQFTDQQTETCVEQKNWNKILDAQRRRRTLLLGIEEQLTESEELLKQKLTKSRYFLNTAEALLKLNIPVRILIGHDDKVQDIETKLALDCSYELLKWKGKKHELNAHPYSCVTNNYKNRINSFRDLIKQLCKDFDTLKLYGGNVDSESDVADVLHTMLEKDIQHDLSDVSFMWDHGWGELTFSFLEKDDIIKEMEKHMLNGLLNEITIDLLDFASTI</sequence>
<dbReference type="PANTHER" id="PTHR34282">
    <property type="entry name" value="OS01G0228800 PROTEIN-RELATED"/>
    <property type="match status" value="1"/>
</dbReference>
<keyword evidence="3" id="KW-1185">Reference proteome</keyword>
<feature type="compositionally biased region" description="Basic and acidic residues" evidence="1">
    <location>
        <begin position="652"/>
        <end position="663"/>
    </location>
</feature>
<feature type="region of interest" description="Disordered" evidence="1">
    <location>
        <begin position="230"/>
        <end position="279"/>
    </location>
</feature>
<feature type="compositionally biased region" description="Polar residues" evidence="1">
    <location>
        <begin position="547"/>
        <end position="566"/>
    </location>
</feature>
<evidence type="ECO:0008006" key="4">
    <source>
        <dbReference type="Google" id="ProtNLM"/>
    </source>
</evidence>
<feature type="compositionally biased region" description="Polar residues" evidence="1">
    <location>
        <begin position="266"/>
        <end position="279"/>
    </location>
</feature>
<reference evidence="2 3" key="1">
    <citation type="submission" date="2024-01" db="EMBL/GenBank/DDBJ databases">
        <title>The complete chloroplast genome sequence of Lithospermum erythrorhizon: insights into the phylogenetic relationship among Boraginaceae species and the maternal lineages of purple gromwells.</title>
        <authorList>
            <person name="Okada T."/>
            <person name="Watanabe K."/>
        </authorList>
    </citation>
    <scope>NUCLEOTIDE SEQUENCE [LARGE SCALE GENOMIC DNA]</scope>
</reference>
<feature type="compositionally biased region" description="Basic and acidic residues" evidence="1">
    <location>
        <begin position="365"/>
        <end position="374"/>
    </location>
</feature>
<dbReference type="PANTHER" id="PTHR34282:SF1">
    <property type="entry name" value="DUF3741 DOMAIN-CONTAINING PROTEIN"/>
    <property type="match status" value="1"/>
</dbReference>
<feature type="compositionally biased region" description="Polar residues" evidence="1">
    <location>
        <begin position="375"/>
        <end position="385"/>
    </location>
</feature>
<organism evidence="2 3">
    <name type="scientific">Lithospermum erythrorhizon</name>
    <name type="common">Purple gromwell</name>
    <name type="synonym">Lithospermum officinale var. erythrorhizon</name>
    <dbReference type="NCBI Taxonomy" id="34254"/>
    <lineage>
        <taxon>Eukaryota</taxon>
        <taxon>Viridiplantae</taxon>
        <taxon>Streptophyta</taxon>
        <taxon>Embryophyta</taxon>
        <taxon>Tracheophyta</taxon>
        <taxon>Spermatophyta</taxon>
        <taxon>Magnoliopsida</taxon>
        <taxon>eudicotyledons</taxon>
        <taxon>Gunneridae</taxon>
        <taxon>Pentapetalae</taxon>
        <taxon>asterids</taxon>
        <taxon>lamiids</taxon>
        <taxon>Boraginales</taxon>
        <taxon>Boraginaceae</taxon>
        <taxon>Boraginoideae</taxon>
        <taxon>Lithospermeae</taxon>
        <taxon>Lithospermum</taxon>
    </lineage>
</organism>
<evidence type="ECO:0000313" key="3">
    <source>
        <dbReference type="Proteomes" id="UP001454036"/>
    </source>
</evidence>
<dbReference type="Proteomes" id="UP001454036">
    <property type="component" value="Unassembled WGS sequence"/>
</dbReference>
<proteinExistence type="predicted"/>
<comment type="caution">
    <text evidence="2">The sequence shown here is derived from an EMBL/GenBank/DDBJ whole genome shotgun (WGS) entry which is preliminary data.</text>
</comment>
<accession>A0AAV3R611</accession>
<feature type="compositionally biased region" description="Basic and acidic residues" evidence="1">
    <location>
        <begin position="249"/>
        <end position="265"/>
    </location>
</feature>
<feature type="region of interest" description="Disordered" evidence="1">
    <location>
        <begin position="362"/>
        <end position="385"/>
    </location>
</feature>
<feature type="region of interest" description="Disordered" evidence="1">
    <location>
        <begin position="509"/>
        <end position="664"/>
    </location>
</feature>
<feature type="compositionally biased region" description="Polar residues" evidence="1">
    <location>
        <begin position="607"/>
        <end position="632"/>
    </location>
</feature>
<feature type="compositionally biased region" description="Basic and acidic residues" evidence="1">
    <location>
        <begin position="567"/>
        <end position="597"/>
    </location>
</feature>
<evidence type="ECO:0000313" key="2">
    <source>
        <dbReference type="EMBL" id="GAA0170661.1"/>
    </source>
</evidence>
<dbReference type="EMBL" id="BAABME010007342">
    <property type="protein sequence ID" value="GAA0170661.1"/>
    <property type="molecule type" value="Genomic_DNA"/>
</dbReference>
<protein>
    <recommendedName>
        <fullName evidence="4">DUF4378 domain-containing protein</fullName>
    </recommendedName>
</protein>